<sequence>MPVRAGLGFGELPFSGAAAFWDWIDMLEAGGVNSFWQSDRIASSRPHLEPMTVLAAIAGRTRKLKFGMNVASLALREPVLLAKQCATIDFISGGGRLLPAFGIGAKLAPDWEATGTPLAGRGARADEALEIIMRLWQGETVDFDGRFFQLRGARISPTPVNPRIPMWIGGSTAAAVKRTAKYGTGWQAAFETPAQLAPVIRSIRETAIAQGRQVPEDHFGAGFPFRFGSPDDPAVAKEMERFSKRLKRDPSDYFVVGDAGTILKRLREYVGAGASKFILRPVGDGDAELFDQTRRFIEEVQPDLMDIPMPEAA</sequence>
<name>A0A2M9G7K7_9PROT</name>
<dbReference type="OrthoDB" id="9776438at2"/>
<reference evidence="6 7" key="1">
    <citation type="submission" date="2017-11" db="EMBL/GenBank/DDBJ databases">
        <title>Draft genome sequence of Rhizobiales bacterium SY3-13.</title>
        <authorList>
            <person name="Sun C."/>
        </authorList>
    </citation>
    <scope>NUCLEOTIDE SEQUENCE [LARGE SCALE GENOMIC DNA]</scope>
    <source>
        <strain evidence="6 7">SY3-13</strain>
    </source>
</reference>
<dbReference type="Proteomes" id="UP000229498">
    <property type="component" value="Unassembled WGS sequence"/>
</dbReference>
<dbReference type="RefSeq" id="WP_109794516.1">
    <property type="nucleotide sequence ID" value="NZ_PHIG01000004.1"/>
</dbReference>
<keyword evidence="1" id="KW-0285">Flavoprotein</keyword>
<evidence type="ECO:0000259" key="5">
    <source>
        <dbReference type="Pfam" id="PF00296"/>
    </source>
</evidence>
<dbReference type="Pfam" id="PF00296">
    <property type="entry name" value="Bac_luciferase"/>
    <property type="match status" value="1"/>
</dbReference>
<dbReference type="EMBL" id="PHIG01000004">
    <property type="protein sequence ID" value="PJK31690.1"/>
    <property type="molecule type" value="Genomic_DNA"/>
</dbReference>
<keyword evidence="4" id="KW-0503">Monooxygenase</keyword>
<accession>A0A2M9G7K7</accession>
<protein>
    <recommendedName>
        <fullName evidence="5">Luciferase-like domain-containing protein</fullName>
    </recommendedName>
</protein>
<dbReference type="GO" id="GO:0008726">
    <property type="term" value="F:alkanesulfonate monooxygenase activity"/>
    <property type="evidence" value="ECO:0007669"/>
    <property type="project" value="TreeGrafter"/>
</dbReference>
<keyword evidence="3" id="KW-0560">Oxidoreductase</keyword>
<keyword evidence="7" id="KW-1185">Reference proteome</keyword>
<feature type="domain" description="Luciferase-like" evidence="5">
    <location>
        <begin position="19"/>
        <end position="237"/>
    </location>
</feature>
<evidence type="ECO:0000256" key="1">
    <source>
        <dbReference type="ARBA" id="ARBA00022630"/>
    </source>
</evidence>
<dbReference type="AlphaFoldDB" id="A0A2M9G7K7"/>
<evidence type="ECO:0000256" key="3">
    <source>
        <dbReference type="ARBA" id="ARBA00023002"/>
    </source>
</evidence>
<dbReference type="InterPro" id="IPR011251">
    <property type="entry name" value="Luciferase-like_dom"/>
</dbReference>
<dbReference type="InterPro" id="IPR050172">
    <property type="entry name" value="SsuD_RutA_monooxygenase"/>
</dbReference>
<evidence type="ECO:0000256" key="4">
    <source>
        <dbReference type="ARBA" id="ARBA00023033"/>
    </source>
</evidence>
<keyword evidence="2" id="KW-0288">FMN</keyword>
<dbReference type="PANTHER" id="PTHR42847">
    <property type="entry name" value="ALKANESULFONATE MONOOXYGENASE"/>
    <property type="match status" value="1"/>
</dbReference>
<dbReference type="PANTHER" id="PTHR42847:SF4">
    <property type="entry name" value="ALKANESULFONATE MONOOXYGENASE-RELATED"/>
    <property type="match status" value="1"/>
</dbReference>
<dbReference type="Gene3D" id="3.20.20.30">
    <property type="entry name" value="Luciferase-like domain"/>
    <property type="match status" value="1"/>
</dbReference>
<dbReference type="SUPFAM" id="SSF51679">
    <property type="entry name" value="Bacterial luciferase-like"/>
    <property type="match status" value="1"/>
</dbReference>
<evidence type="ECO:0000313" key="7">
    <source>
        <dbReference type="Proteomes" id="UP000229498"/>
    </source>
</evidence>
<comment type="caution">
    <text evidence="6">The sequence shown here is derived from an EMBL/GenBank/DDBJ whole genome shotgun (WGS) entry which is preliminary data.</text>
</comment>
<proteinExistence type="predicted"/>
<organism evidence="6 7">
    <name type="scientific">Minwuia thermotolerans</name>
    <dbReference type="NCBI Taxonomy" id="2056226"/>
    <lineage>
        <taxon>Bacteria</taxon>
        <taxon>Pseudomonadati</taxon>
        <taxon>Pseudomonadota</taxon>
        <taxon>Alphaproteobacteria</taxon>
        <taxon>Minwuiales</taxon>
        <taxon>Minwuiaceae</taxon>
        <taxon>Minwuia</taxon>
    </lineage>
</organism>
<evidence type="ECO:0000313" key="6">
    <source>
        <dbReference type="EMBL" id="PJK31690.1"/>
    </source>
</evidence>
<gene>
    <name evidence="6" type="ORF">CVT23_01180</name>
</gene>
<evidence type="ECO:0000256" key="2">
    <source>
        <dbReference type="ARBA" id="ARBA00022643"/>
    </source>
</evidence>
<dbReference type="InterPro" id="IPR036661">
    <property type="entry name" value="Luciferase-like_sf"/>
</dbReference>
<dbReference type="GO" id="GO:0046306">
    <property type="term" value="P:alkanesulfonate catabolic process"/>
    <property type="evidence" value="ECO:0007669"/>
    <property type="project" value="TreeGrafter"/>
</dbReference>